<protein>
    <recommendedName>
        <fullName evidence="1">UPF0246 protein EAH76_07620</fullName>
    </recommendedName>
</protein>
<evidence type="ECO:0000256" key="1">
    <source>
        <dbReference type="HAMAP-Rule" id="MF_00652"/>
    </source>
</evidence>
<dbReference type="Pfam" id="PF03883">
    <property type="entry name" value="H2O2_YaaD"/>
    <property type="match status" value="1"/>
</dbReference>
<keyword evidence="3" id="KW-1185">Reference proteome</keyword>
<comment type="similarity">
    <text evidence="1">Belongs to the UPF0246 family.</text>
</comment>
<dbReference type="Proteomes" id="UP000319931">
    <property type="component" value="Unassembled WGS sequence"/>
</dbReference>
<sequence length="250" mass="27848">MIALLSPAKTLDYESPLPALTPTTPRFAAEAESLAKSAANLSQKRLSELMHISPKLAKLNADRFAGFADAPERPALFAFAGDVYTGLEAQTLDEPAIAFAQDHVRMLSGLYGLLRPLDAMKPYRLEMGTRWAPRRSSLYEWWGDRIAAAVREEVAEEGSGVVLNLASQEYFGAVLGKLDGVRVIDVDFREPGPDGPRFVSFHAKKARGLVARWLCEHRITQIEDMKGFDTDGYRFDKAESTPDRWRFARS</sequence>
<dbReference type="RefSeq" id="WP_140849664.1">
    <property type="nucleotide sequence ID" value="NZ_RCZC01000002.1"/>
</dbReference>
<comment type="caution">
    <text evidence="2">The sequence shown here is derived from an EMBL/GenBank/DDBJ whole genome shotgun (WGS) entry which is preliminary data.</text>
</comment>
<dbReference type="InterPro" id="IPR005583">
    <property type="entry name" value="YaaA"/>
</dbReference>
<organism evidence="2 3">
    <name type="scientific">Sphingomonas glacialis</name>
    <dbReference type="NCBI Taxonomy" id="658225"/>
    <lineage>
        <taxon>Bacteria</taxon>
        <taxon>Pseudomonadati</taxon>
        <taxon>Pseudomonadota</taxon>
        <taxon>Alphaproteobacteria</taxon>
        <taxon>Sphingomonadales</taxon>
        <taxon>Sphingomonadaceae</taxon>
        <taxon>Sphingomonas</taxon>
    </lineage>
</organism>
<dbReference type="OrthoDB" id="9777133at2"/>
<proteinExistence type="inferred from homology"/>
<dbReference type="PANTHER" id="PTHR30283:SF4">
    <property type="entry name" value="PEROXIDE STRESS RESISTANCE PROTEIN YAAA"/>
    <property type="match status" value="1"/>
</dbReference>
<gene>
    <name evidence="2" type="primary">yaaA</name>
    <name evidence="2" type="ORF">EAH76_07620</name>
</gene>
<dbReference type="EMBL" id="RCZC01000002">
    <property type="protein sequence ID" value="TPG54512.1"/>
    <property type="molecule type" value="Genomic_DNA"/>
</dbReference>
<dbReference type="HAMAP" id="MF_00652">
    <property type="entry name" value="UPF0246"/>
    <property type="match status" value="1"/>
</dbReference>
<name>A0A502FZ14_9SPHN</name>
<evidence type="ECO:0000313" key="3">
    <source>
        <dbReference type="Proteomes" id="UP000319931"/>
    </source>
</evidence>
<evidence type="ECO:0000313" key="2">
    <source>
        <dbReference type="EMBL" id="TPG54512.1"/>
    </source>
</evidence>
<dbReference type="NCBIfam" id="NF002542">
    <property type="entry name" value="PRK02101.1-3"/>
    <property type="match status" value="1"/>
</dbReference>
<dbReference type="PANTHER" id="PTHR30283">
    <property type="entry name" value="PEROXIDE STRESS RESPONSE PROTEIN YAAA"/>
    <property type="match status" value="1"/>
</dbReference>
<accession>A0A502FZ14</accession>
<dbReference type="AlphaFoldDB" id="A0A502FZ14"/>
<reference evidence="2 3" key="1">
    <citation type="journal article" date="2019" name="Environ. Microbiol.">
        <title>Species interactions and distinct microbial communities in high Arctic permafrost affected cryosols are associated with the CH4 and CO2 gas fluxes.</title>
        <authorList>
            <person name="Altshuler I."/>
            <person name="Hamel J."/>
            <person name="Turney S."/>
            <person name="Magnuson E."/>
            <person name="Levesque R."/>
            <person name="Greer C."/>
            <person name="Whyte L.G."/>
        </authorList>
    </citation>
    <scope>NUCLEOTIDE SEQUENCE [LARGE SCALE GENOMIC DNA]</scope>
    <source>
        <strain evidence="2 3">E6.1</strain>
    </source>
</reference>
<dbReference type="GO" id="GO:0005829">
    <property type="term" value="C:cytosol"/>
    <property type="evidence" value="ECO:0007669"/>
    <property type="project" value="TreeGrafter"/>
</dbReference>
<dbReference type="GO" id="GO:0033194">
    <property type="term" value="P:response to hydroperoxide"/>
    <property type="evidence" value="ECO:0007669"/>
    <property type="project" value="TreeGrafter"/>
</dbReference>